<proteinExistence type="predicted"/>
<evidence type="ECO:0000313" key="1">
    <source>
        <dbReference type="EMBL" id="QGM46179.1"/>
    </source>
</evidence>
<sequence>MADSIWRKEITTQSLNQALSGFWSWYMAQARAALPPSALAWLMDRGERKLIVRAGRSGISIDVGGEEKGFGAYPGAAPSAKELLGRLSQDGQSVKIILELPRDKFFVRSFEVPVAARASLAQSLPREIERKTLFKLDDIFFGHVVARSPGRPDRLKVTQWILRRDIAQAAVEQADLSLDDLDMVRPEPGSDGANELPEISLKRDANATAWLQKALIGMAAGGLCLIVAGLGVRAWRVDQIGASLDEEIATAEQRAGVVRSIANQATAEGALLTSLRRERENAPSLADLIEETARILPNSAHLTEWRLSEPKPGERSVDLVGLADSAADLPALFDKSPMFVNTTLTAAIMPDLQEKRERFSIQMRVRPKTPAGKK</sequence>
<gene>
    <name evidence="1" type="ORF">H2LOC_010990</name>
</gene>
<dbReference type="InterPro" id="IPR007813">
    <property type="entry name" value="PilN"/>
</dbReference>
<dbReference type="KEGG" id="mhey:H2LOC_010990"/>
<organism evidence="1 2">
    <name type="scientific">Methylocystis heyeri</name>
    <dbReference type="NCBI Taxonomy" id="391905"/>
    <lineage>
        <taxon>Bacteria</taxon>
        <taxon>Pseudomonadati</taxon>
        <taxon>Pseudomonadota</taxon>
        <taxon>Alphaproteobacteria</taxon>
        <taxon>Hyphomicrobiales</taxon>
        <taxon>Methylocystaceae</taxon>
        <taxon>Methylocystis</taxon>
    </lineage>
</organism>
<reference evidence="1 2" key="1">
    <citation type="submission" date="2019-11" db="EMBL/GenBank/DDBJ databases">
        <title>The genome sequence of Methylocystis heyeri.</title>
        <authorList>
            <person name="Oshkin I.Y."/>
            <person name="Miroshnikov K."/>
            <person name="Dedysh S.N."/>
        </authorList>
    </citation>
    <scope>NUCLEOTIDE SEQUENCE [LARGE SCALE GENOMIC DNA]</scope>
    <source>
        <strain evidence="1 2">H2</strain>
    </source>
</reference>
<dbReference type="EMBL" id="CP046052">
    <property type="protein sequence ID" value="QGM46179.1"/>
    <property type="molecule type" value="Genomic_DNA"/>
</dbReference>
<dbReference type="OrthoDB" id="8435735at2"/>
<dbReference type="Proteomes" id="UP000309061">
    <property type="component" value="Chromosome"/>
</dbReference>
<dbReference type="Pfam" id="PF05137">
    <property type="entry name" value="PilN"/>
    <property type="match status" value="1"/>
</dbReference>
<dbReference type="RefSeq" id="WP_136496434.1">
    <property type="nucleotide sequence ID" value="NZ_CP046052.1"/>
</dbReference>
<name>A0A6B8KEY0_9HYPH</name>
<evidence type="ECO:0000313" key="2">
    <source>
        <dbReference type="Proteomes" id="UP000309061"/>
    </source>
</evidence>
<accession>A0A6B8KEY0</accession>
<keyword evidence="2" id="KW-1185">Reference proteome</keyword>
<protein>
    <submittedName>
        <fullName evidence="1">Fimbrial assembly protein</fullName>
    </submittedName>
</protein>
<dbReference type="AlphaFoldDB" id="A0A6B8KEY0"/>